<name>A0AA88YRZ8_PINIB</name>
<feature type="domain" description="Fibrinogen C-terminal" evidence="2">
    <location>
        <begin position="197"/>
        <end position="364"/>
    </location>
</feature>
<dbReference type="PANTHER" id="PTHR19143">
    <property type="entry name" value="FIBRINOGEN/TENASCIN/ANGIOPOEITIN"/>
    <property type="match status" value="1"/>
</dbReference>
<dbReference type="InterPro" id="IPR036056">
    <property type="entry name" value="Fibrinogen-like_C"/>
</dbReference>
<dbReference type="InterPro" id="IPR020837">
    <property type="entry name" value="Fibrinogen_CS"/>
</dbReference>
<evidence type="ECO:0000313" key="4">
    <source>
        <dbReference type="Proteomes" id="UP001186944"/>
    </source>
</evidence>
<dbReference type="PANTHER" id="PTHR19143:SF458">
    <property type="entry name" value="FIBRINOGEN C-TERMINAL DOMAIN-CONTAINING PROTEIN-RELATED"/>
    <property type="match status" value="1"/>
</dbReference>
<dbReference type="SUPFAM" id="SSF56496">
    <property type="entry name" value="Fibrinogen C-terminal domain-like"/>
    <property type="match status" value="1"/>
</dbReference>
<evidence type="ECO:0000313" key="3">
    <source>
        <dbReference type="EMBL" id="KAK3106413.1"/>
    </source>
</evidence>
<keyword evidence="1" id="KW-1015">Disulfide bond</keyword>
<dbReference type="AlphaFoldDB" id="A0AA88YRZ8"/>
<dbReference type="PROSITE" id="PS00514">
    <property type="entry name" value="FIBRINOGEN_C_1"/>
    <property type="match status" value="1"/>
</dbReference>
<dbReference type="InterPro" id="IPR002181">
    <property type="entry name" value="Fibrinogen_a/b/g_C_dom"/>
</dbReference>
<reference evidence="3" key="1">
    <citation type="submission" date="2019-08" db="EMBL/GenBank/DDBJ databases">
        <title>The improved chromosome-level genome for the pearl oyster Pinctada fucata martensii using PacBio sequencing and Hi-C.</title>
        <authorList>
            <person name="Zheng Z."/>
        </authorList>
    </citation>
    <scope>NUCLEOTIDE SEQUENCE</scope>
    <source>
        <strain evidence="3">ZZ-2019</strain>
        <tissue evidence="3">Adductor muscle</tissue>
    </source>
</reference>
<dbReference type="InterPro" id="IPR050373">
    <property type="entry name" value="Fibrinogen_C-term_domain"/>
</dbReference>
<keyword evidence="4" id="KW-1185">Reference proteome</keyword>
<sequence length="364" mass="41795">MWIVKGEYFDRWTWTCENSTPALAVIVDGLIHCAIRCTSDDYCKTFSFIRETNMCNLYSLKAPCCNDSITGNSLTFRQRTKVCEFTLVTLQTAILPGQCDVSFLQLPLTFRIKGTGQAKILLFGNGGHQFAIHFENTSSNGNILDLTYMQLVSKKYFREDYNPNIWSYYWVTIVWNGTTGIGLGMDGKPGCNSLGEVFQRRKDGSEDFYRNWTDYKYGFGNKSGEFWLGNHRVHEIVSQGYYELRIDMTDFAGENRFAVYRRFSVGNESQGYTLMVEDYQGTAGDSMTSHNGAQFYTKDRDTSGAIQCADRFKGGWWYKMCHAANLNGLYLSGTHSTFADGIEWKTWHGYNYSLKFTEMKMRRL</sequence>
<gene>
    <name evidence="3" type="ORF">FSP39_019450</name>
</gene>
<dbReference type="SMART" id="SM00186">
    <property type="entry name" value="FBG"/>
    <property type="match status" value="1"/>
</dbReference>
<dbReference type="Proteomes" id="UP001186944">
    <property type="component" value="Unassembled WGS sequence"/>
</dbReference>
<dbReference type="Pfam" id="PF00147">
    <property type="entry name" value="Fibrinogen_C"/>
    <property type="match status" value="1"/>
</dbReference>
<dbReference type="CDD" id="cd00087">
    <property type="entry name" value="FReD"/>
    <property type="match status" value="1"/>
</dbReference>
<proteinExistence type="predicted"/>
<dbReference type="GO" id="GO:0005615">
    <property type="term" value="C:extracellular space"/>
    <property type="evidence" value="ECO:0007669"/>
    <property type="project" value="TreeGrafter"/>
</dbReference>
<organism evidence="3 4">
    <name type="scientific">Pinctada imbricata</name>
    <name type="common">Atlantic pearl-oyster</name>
    <name type="synonym">Pinctada martensii</name>
    <dbReference type="NCBI Taxonomy" id="66713"/>
    <lineage>
        <taxon>Eukaryota</taxon>
        <taxon>Metazoa</taxon>
        <taxon>Spiralia</taxon>
        <taxon>Lophotrochozoa</taxon>
        <taxon>Mollusca</taxon>
        <taxon>Bivalvia</taxon>
        <taxon>Autobranchia</taxon>
        <taxon>Pteriomorphia</taxon>
        <taxon>Pterioida</taxon>
        <taxon>Pterioidea</taxon>
        <taxon>Pteriidae</taxon>
        <taxon>Pinctada</taxon>
    </lineage>
</organism>
<evidence type="ECO:0000259" key="2">
    <source>
        <dbReference type="PROSITE" id="PS51406"/>
    </source>
</evidence>
<dbReference type="InterPro" id="IPR014716">
    <property type="entry name" value="Fibrinogen_a/b/g_C_1"/>
</dbReference>
<evidence type="ECO:0000256" key="1">
    <source>
        <dbReference type="ARBA" id="ARBA00023157"/>
    </source>
</evidence>
<dbReference type="EMBL" id="VSWD01000003">
    <property type="protein sequence ID" value="KAK3106413.1"/>
    <property type="molecule type" value="Genomic_DNA"/>
</dbReference>
<dbReference type="PROSITE" id="PS51406">
    <property type="entry name" value="FIBRINOGEN_C_2"/>
    <property type="match status" value="1"/>
</dbReference>
<protein>
    <recommendedName>
        <fullName evidence="2">Fibrinogen C-terminal domain-containing protein</fullName>
    </recommendedName>
</protein>
<comment type="caution">
    <text evidence="3">The sequence shown here is derived from an EMBL/GenBank/DDBJ whole genome shotgun (WGS) entry which is preliminary data.</text>
</comment>
<dbReference type="Gene3D" id="3.90.215.10">
    <property type="entry name" value="Gamma Fibrinogen, chain A, domain 1"/>
    <property type="match status" value="1"/>
</dbReference>
<accession>A0AA88YRZ8</accession>